<dbReference type="InterPro" id="IPR015424">
    <property type="entry name" value="PyrdxlP-dep_Trfase"/>
</dbReference>
<dbReference type="OrthoDB" id="9804366at2"/>
<dbReference type="STRING" id="1178516.AWR27_17900"/>
<dbReference type="Gene3D" id="3.40.640.10">
    <property type="entry name" value="Type I PLP-dependent aspartate aminotransferase-like (Major domain)"/>
    <property type="match status" value="1"/>
</dbReference>
<accession>A0A1P9X0A2</accession>
<evidence type="ECO:0000256" key="1">
    <source>
        <dbReference type="ARBA" id="ARBA00022898"/>
    </source>
</evidence>
<dbReference type="PANTHER" id="PTHR43092">
    <property type="entry name" value="L-CYSTEINE DESULFHYDRASE"/>
    <property type="match status" value="1"/>
</dbReference>
<dbReference type="InterPro" id="IPR015422">
    <property type="entry name" value="PyrdxlP-dep_Trfase_small"/>
</dbReference>
<dbReference type="KEGG" id="smon:AWR27_17900"/>
<dbReference type="InterPro" id="IPR000192">
    <property type="entry name" value="Aminotrans_V_dom"/>
</dbReference>
<dbReference type="Gene3D" id="3.90.1150.10">
    <property type="entry name" value="Aspartate Aminotransferase, domain 1"/>
    <property type="match status" value="1"/>
</dbReference>
<proteinExistence type="predicted"/>
<feature type="domain" description="Aminotransferase class V" evidence="2">
    <location>
        <begin position="71"/>
        <end position="377"/>
    </location>
</feature>
<dbReference type="PANTHER" id="PTHR43092:SF6">
    <property type="entry name" value="BLR1280 PROTEIN"/>
    <property type="match status" value="1"/>
</dbReference>
<keyword evidence="1" id="KW-0663">Pyridoxal phosphate</keyword>
<dbReference type="InterPro" id="IPR015421">
    <property type="entry name" value="PyrdxlP-dep_Trfase_major"/>
</dbReference>
<gene>
    <name evidence="3" type="ORF">AWR27_17900</name>
</gene>
<organism evidence="3 4">
    <name type="scientific">Spirosoma montaniterrae</name>
    <dbReference type="NCBI Taxonomy" id="1178516"/>
    <lineage>
        <taxon>Bacteria</taxon>
        <taxon>Pseudomonadati</taxon>
        <taxon>Bacteroidota</taxon>
        <taxon>Cytophagia</taxon>
        <taxon>Cytophagales</taxon>
        <taxon>Cytophagaceae</taxon>
        <taxon>Spirosoma</taxon>
    </lineage>
</organism>
<evidence type="ECO:0000313" key="4">
    <source>
        <dbReference type="Proteomes" id="UP000187941"/>
    </source>
</evidence>
<dbReference type="AlphaFoldDB" id="A0A1P9X0A2"/>
<evidence type="ECO:0000259" key="2">
    <source>
        <dbReference type="Pfam" id="PF00266"/>
    </source>
</evidence>
<evidence type="ECO:0000313" key="3">
    <source>
        <dbReference type="EMBL" id="AQG81028.1"/>
    </source>
</evidence>
<dbReference type="SUPFAM" id="SSF53383">
    <property type="entry name" value="PLP-dependent transferases"/>
    <property type="match status" value="1"/>
</dbReference>
<dbReference type="RefSeq" id="WP_077132490.1">
    <property type="nucleotide sequence ID" value="NZ_CP014263.1"/>
</dbReference>
<dbReference type="Proteomes" id="UP000187941">
    <property type="component" value="Chromosome"/>
</dbReference>
<dbReference type="EMBL" id="CP014263">
    <property type="protein sequence ID" value="AQG81028.1"/>
    <property type="molecule type" value="Genomic_DNA"/>
</dbReference>
<sequence length="417" mass="46285">MTRTDFLRASLGLPLLPDLLKTLPELPNTSVADLVRDETFWADIRRGYALKPDYINLENGYYCIQPQTTLDAFRQHIGAVNREGSYYMRTRQFEDKNEARRLVAEVAGCSVSELIITRNTTESIDTVIAGLDWKPGDEAVMALQDYGAMLDMFRLQARRYGVVNRIVSVPNHPTSDDELVALYERALTPRTKLLLISHIINITGQILPVKKICAMARQKGVQTIVDGAHALAHIPFRVDELGCDYYASSLHKWLSVPLGAGMLYVRKDRIAGLWPLFGDSSFADDDIRKLNHTGTHPVHTDLAIADAVAYHNRLGGSLKENRLRYLQRHWTEPVRNLSNIRLNTPADPLRACAIANVGVVGMPPATLAKTLLSRFGIWTVAIDNEPAGVQGVRITPGLFTSLADVDALVKALRVLAG</sequence>
<dbReference type="Pfam" id="PF00266">
    <property type="entry name" value="Aminotran_5"/>
    <property type="match status" value="1"/>
</dbReference>
<keyword evidence="4" id="KW-1185">Reference proteome</keyword>
<reference evidence="3 4" key="1">
    <citation type="submission" date="2016-01" db="EMBL/GenBank/DDBJ databases">
        <authorList>
            <person name="Oliw E.H."/>
        </authorList>
    </citation>
    <scope>NUCLEOTIDE SEQUENCE [LARGE SCALE GENOMIC DNA]</scope>
    <source>
        <strain evidence="3 4">DY10</strain>
    </source>
</reference>
<protein>
    <submittedName>
        <fullName evidence="3">Penicillin epimerase</fullName>
    </submittedName>
</protein>
<name>A0A1P9X0A2_9BACT</name>